<evidence type="ECO:0000313" key="7">
    <source>
        <dbReference type="EMBL" id="RAL21652.1"/>
    </source>
</evidence>
<protein>
    <recommendedName>
        <fullName evidence="5">NADH-quinone oxidoreductase subunit H</fullName>
        <ecNumber evidence="5">7.1.1.-</ecNumber>
    </recommendedName>
    <alternativeName>
        <fullName evidence="5">NADH dehydrogenase I subunit H</fullName>
    </alternativeName>
    <alternativeName>
        <fullName evidence="5">NDH-1 subunit H</fullName>
    </alternativeName>
</protein>
<feature type="transmembrane region" description="Helical" evidence="5">
    <location>
        <begin position="274"/>
        <end position="296"/>
    </location>
</feature>
<dbReference type="PANTHER" id="PTHR11432:SF3">
    <property type="entry name" value="NADH-UBIQUINONE OXIDOREDUCTASE CHAIN 1"/>
    <property type="match status" value="1"/>
</dbReference>
<keyword evidence="5" id="KW-0874">Quinone</keyword>
<dbReference type="GO" id="GO:0003954">
    <property type="term" value="F:NADH dehydrogenase activity"/>
    <property type="evidence" value="ECO:0007669"/>
    <property type="project" value="TreeGrafter"/>
</dbReference>
<proteinExistence type="inferred from homology"/>
<keyword evidence="8" id="KW-1185">Reference proteome</keyword>
<dbReference type="OrthoDB" id="9803734at2"/>
<dbReference type="PANTHER" id="PTHR11432">
    <property type="entry name" value="NADH DEHYDROGENASE SUBUNIT 1"/>
    <property type="match status" value="1"/>
</dbReference>
<dbReference type="InterPro" id="IPR001694">
    <property type="entry name" value="NADH_UbQ_OxRdtase_su1/FPO"/>
</dbReference>
<dbReference type="AlphaFoldDB" id="A0A328C3T7"/>
<accession>A0A328C3T7</accession>
<comment type="subcellular location">
    <subcellularLocation>
        <location evidence="5 6">Cell membrane</location>
        <topology evidence="5 6">Multi-pass membrane protein</topology>
    </subcellularLocation>
    <subcellularLocation>
        <location evidence="1">Membrane</location>
        <topology evidence="1">Multi-pass membrane protein</topology>
    </subcellularLocation>
</comment>
<dbReference type="GO" id="GO:0005886">
    <property type="term" value="C:plasma membrane"/>
    <property type="evidence" value="ECO:0007669"/>
    <property type="project" value="UniProtKB-SubCell"/>
</dbReference>
<evidence type="ECO:0000313" key="8">
    <source>
        <dbReference type="Proteomes" id="UP000249169"/>
    </source>
</evidence>
<dbReference type="EMBL" id="QHKO01000005">
    <property type="protein sequence ID" value="RAL21652.1"/>
    <property type="molecule type" value="Genomic_DNA"/>
</dbReference>
<dbReference type="Proteomes" id="UP000249169">
    <property type="component" value="Unassembled WGS sequence"/>
</dbReference>
<dbReference type="Pfam" id="PF00146">
    <property type="entry name" value="NADHdh"/>
    <property type="match status" value="1"/>
</dbReference>
<comment type="function">
    <text evidence="5">NDH-1 shuttles electrons from NADH, via FMN and iron-sulfur (Fe-S) centers, to quinones in the respiratory chain. The immediate electron acceptor for the enzyme in this species is believed to be ubiquinone. Couples the redox reaction to proton translocation (for every two electrons transferred, four hydrogen ions are translocated across the cytoplasmic membrane), and thus conserves the redox energy in a proton gradient. This subunit may bind ubiquinone.</text>
</comment>
<dbReference type="InterPro" id="IPR018086">
    <property type="entry name" value="NADH_UbQ_OxRdtase_su1_CS"/>
</dbReference>
<keyword evidence="3 5" id="KW-1133">Transmembrane helix</keyword>
<reference evidence="7 8" key="1">
    <citation type="submission" date="2018-05" db="EMBL/GenBank/DDBJ databases">
        <title>Lujinxingia marina gen. nov. sp. nov., a new facultative anaerobic member of the class Deltaproteobacteria, and proposal of Lujinxingaceae fam. nov.</title>
        <authorList>
            <person name="Li C.-M."/>
        </authorList>
    </citation>
    <scope>NUCLEOTIDE SEQUENCE [LARGE SCALE GENOMIC DNA]</scope>
    <source>
        <strain evidence="7 8">B210</strain>
    </source>
</reference>
<dbReference type="GO" id="GO:0048038">
    <property type="term" value="F:quinone binding"/>
    <property type="evidence" value="ECO:0007669"/>
    <property type="project" value="UniProtKB-KW"/>
</dbReference>
<name>A0A328C3T7_9DELT</name>
<evidence type="ECO:0000256" key="3">
    <source>
        <dbReference type="ARBA" id="ARBA00022989"/>
    </source>
</evidence>
<gene>
    <name evidence="5" type="primary">nuoH</name>
    <name evidence="7" type="ORF">DL240_12405</name>
</gene>
<feature type="transmembrane region" description="Helical" evidence="5">
    <location>
        <begin position="12"/>
        <end position="30"/>
    </location>
</feature>
<feature type="transmembrane region" description="Helical" evidence="5">
    <location>
        <begin position="137"/>
        <end position="158"/>
    </location>
</feature>
<evidence type="ECO:0000256" key="1">
    <source>
        <dbReference type="ARBA" id="ARBA00004141"/>
    </source>
</evidence>
<evidence type="ECO:0000256" key="6">
    <source>
        <dbReference type="RuleBase" id="RU000471"/>
    </source>
</evidence>
<feature type="transmembrane region" description="Helical" evidence="5">
    <location>
        <begin position="362"/>
        <end position="380"/>
    </location>
</feature>
<dbReference type="GO" id="GO:0009060">
    <property type="term" value="P:aerobic respiration"/>
    <property type="evidence" value="ECO:0007669"/>
    <property type="project" value="TreeGrafter"/>
</dbReference>
<evidence type="ECO:0000256" key="4">
    <source>
        <dbReference type="ARBA" id="ARBA00023136"/>
    </source>
</evidence>
<dbReference type="RefSeq" id="WP_111730217.1">
    <property type="nucleotide sequence ID" value="NZ_QHKO01000005.1"/>
</dbReference>
<keyword evidence="5 6" id="KW-0520">NAD</keyword>
<dbReference type="EC" id="7.1.1.-" evidence="5"/>
<comment type="catalytic activity">
    <reaction evidence="5">
        <text>a quinone + NADH + 5 H(+)(in) = a quinol + NAD(+) + 4 H(+)(out)</text>
        <dbReference type="Rhea" id="RHEA:57888"/>
        <dbReference type="ChEBI" id="CHEBI:15378"/>
        <dbReference type="ChEBI" id="CHEBI:24646"/>
        <dbReference type="ChEBI" id="CHEBI:57540"/>
        <dbReference type="ChEBI" id="CHEBI:57945"/>
        <dbReference type="ChEBI" id="CHEBI:132124"/>
    </reaction>
</comment>
<organism evidence="7 8">
    <name type="scientific">Lujinxingia litoralis</name>
    <dbReference type="NCBI Taxonomy" id="2211119"/>
    <lineage>
        <taxon>Bacteria</taxon>
        <taxon>Deltaproteobacteria</taxon>
        <taxon>Bradymonadales</taxon>
        <taxon>Lujinxingiaceae</taxon>
        <taxon>Lujinxingia</taxon>
    </lineage>
</organism>
<feature type="transmembrane region" description="Helical" evidence="5">
    <location>
        <begin position="50"/>
        <end position="70"/>
    </location>
</feature>
<dbReference type="GO" id="GO:0016655">
    <property type="term" value="F:oxidoreductase activity, acting on NAD(P)H, quinone or similar compound as acceptor"/>
    <property type="evidence" value="ECO:0007669"/>
    <property type="project" value="UniProtKB-UniRule"/>
</dbReference>
<feature type="transmembrane region" description="Helical" evidence="5">
    <location>
        <begin position="82"/>
        <end position="102"/>
    </location>
</feature>
<keyword evidence="2 5" id="KW-0812">Transmembrane</keyword>
<dbReference type="HAMAP" id="MF_01350">
    <property type="entry name" value="NDH1_NuoH"/>
    <property type="match status" value="1"/>
</dbReference>
<keyword evidence="5" id="KW-1003">Cell membrane</keyword>
<keyword evidence="5" id="KW-0830">Ubiquinone</keyword>
<feature type="transmembrane region" description="Helical" evidence="5">
    <location>
        <begin position="219"/>
        <end position="237"/>
    </location>
</feature>
<evidence type="ECO:0000256" key="2">
    <source>
        <dbReference type="ARBA" id="ARBA00022692"/>
    </source>
</evidence>
<evidence type="ECO:0000256" key="5">
    <source>
        <dbReference type="HAMAP-Rule" id="MF_01350"/>
    </source>
</evidence>
<sequence>MMVEVLISIAKIFVIVLGFVMAVAGLLTLLGDRKQSSKIQNRVGPNQAKILGIGILGIPHFLADGLKLVLKENITPAGANRFLHTLAPTLVLAPALIGWAVIPFMDHFCTGSIQTTTEYTEICVGGDWKNYFSIMHLNAGLLFAFAIAAISVYGAAIAGWASNSKYSLLGGLRSSAQMISYEVSMGLSLAGVLLIYGTLDLNEMARMQGYLLWDWLPMWGVVVQPLAFFLFFLAGMAETKRAPFDLPEGESEIVAGYLTEYSTMKFAMMQLAEYAATVFIAALIAVIFLGGWQVPFIYGDGIRIFDNHWVPFGEQAWYWISIFLRIGAMVFKILLLVWLQFMMRWTLPRFRYDQVMTLGWKILLPLSIANLFVTALIVTLL</sequence>
<comment type="subunit">
    <text evidence="5">NDH-1 is composed of 14 different subunits. Subunits NuoA, H, J, K, L, M, N constitute the membrane sector of the complex.</text>
</comment>
<keyword evidence="4 5" id="KW-0472">Membrane</keyword>
<comment type="similarity">
    <text evidence="5 6">Belongs to the complex I subunit 1 family.</text>
</comment>
<dbReference type="PROSITE" id="PS00668">
    <property type="entry name" value="COMPLEX1_ND1_2"/>
    <property type="match status" value="1"/>
</dbReference>
<feature type="transmembrane region" description="Helical" evidence="5">
    <location>
        <begin position="316"/>
        <end position="341"/>
    </location>
</feature>
<keyword evidence="5" id="KW-1278">Translocase</keyword>
<comment type="caution">
    <text evidence="7">The sequence shown here is derived from an EMBL/GenBank/DDBJ whole genome shotgun (WGS) entry which is preliminary data.</text>
</comment>
<feature type="transmembrane region" description="Helical" evidence="5">
    <location>
        <begin position="179"/>
        <end position="199"/>
    </location>
</feature>